<dbReference type="Proteomes" id="UP001595976">
    <property type="component" value="Unassembled WGS sequence"/>
</dbReference>
<accession>A0ABW0EXV7</accession>
<dbReference type="RefSeq" id="WP_158448068.1">
    <property type="nucleotide sequence ID" value="NZ_JAOAOS010000001.1"/>
</dbReference>
<evidence type="ECO:0000313" key="2">
    <source>
        <dbReference type="EMBL" id="MFC5292122.1"/>
    </source>
</evidence>
<name>A0ABW0EXV7_9HYPH</name>
<evidence type="ECO:0000256" key="1">
    <source>
        <dbReference type="SAM" id="Phobius"/>
    </source>
</evidence>
<proteinExistence type="predicted"/>
<comment type="caution">
    <text evidence="2">The sequence shown here is derived from an EMBL/GenBank/DDBJ whole genome shotgun (WGS) entry which is preliminary data.</text>
</comment>
<keyword evidence="3" id="KW-1185">Reference proteome</keyword>
<feature type="transmembrane region" description="Helical" evidence="1">
    <location>
        <begin position="14"/>
        <end position="35"/>
    </location>
</feature>
<sequence length="167" mass="18786">MSSTILGINAQVDFGNLVVGLGTFCLALVTAIVALRSARSSSRDKLSEFRKEQIENLRAQIAEFHSVQCQLGVMAYGKSKGFGFEHSDFSDLTEKSQSLRSNIKLLLDHNKVTHAGLEEIIDQCHRLSLDKFKRDFKGKFIDEDSLRPLIDKARAVLKDEEKNLYQP</sequence>
<keyword evidence="1" id="KW-0812">Transmembrane</keyword>
<gene>
    <name evidence="2" type="ORF">ACFPK2_03865</name>
</gene>
<organism evidence="2 3">
    <name type="scientific">Bosea minatitlanensis</name>
    <dbReference type="NCBI Taxonomy" id="128782"/>
    <lineage>
        <taxon>Bacteria</taxon>
        <taxon>Pseudomonadati</taxon>
        <taxon>Pseudomonadota</taxon>
        <taxon>Alphaproteobacteria</taxon>
        <taxon>Hyphomicrobiales</taxon>
        <taxon>Boseaceae</taxon>
        <taxon>Bosea</taxon>
    </lineage>
</organism>
<protein>
    <submittedName>
        <fullName evidence="2">Uncharacterized protein</fullName>
    </submittedName>
</protein>
<dbReference type="EMBL" id="JBHSLI010000001">
    <property type="protein sequence ID" value="MFC5292122.1"/>
    <property type="molecule type" value="Genomic_DNA"/>
</dbReference>
<keyword evidence="1" id="KW-1133">Transmembrane helix</keyword>
<evidence type="ECO:0000313" key="3">
    <source>
        <dbReference type="Proteomes" id="UP001595976"/>
    </source>
</evidence>
<reference evidence="3" key="1">
    <citation type="journal article" date="2019" name="Int. J. Syst. Evol. Microbiol.">
        <title>The Global Catalogue of Microorganisms (GCM) 10K type strain sequencing project: providing services to taxonomists for standard genome sequencing and annotation.</title>
        <authorList>
            <consortium name="The Broad Institute Genomics Platform"/>
            <consortium name="The Broad Institute Genome Sequencing Center for Infectious Disease"/>
            <person name="Wu L."/>
            <person name="Ma J."/>
        </authorList>
    </citation>
    <scope>NUCLEOTIDE SEQUENCE [LARGE SCALE GENOMIC DNA]</scope>
    <source>
        <strain evidence="3">CGMCC 1.15643</strain>
    </source>
</reference>
<keyword evidence="1" id="KW-0472">Membrane</keyword>